<evidence type="ECO:0000256" key="1">
    <source>
        <dbReference type="SAM" id="Coils"/>
    </source>
</evidence>
<evidence type="ECO:0000313" key="5">
    <source>
        <dbReference type="EMBL" id="KAL1884882.1"/>
    </source>
</evidence>
<feature type="coiled-coil region" evidence="1">
    <location>
        <begin position="501"/>
        <end position="535"/>
    </location>
</feature>
<keyword evidence="1" id="KW-0175">Coiled coil</keyword>
<feature type="domain" description="Dynamin N-terminal" evidence="3">
    <location>
        <begin position="100"/>
        <end position="335"/>
    </location>
</feature>
<accession>A0ABR3Y9C9</accession>
<dbReference type="PANTHER" id="PTHR36681">
    <property type="entry name" value="NUCLEAR GTPASE, GERMINAL CENTER-ASSOCIATED, TANDEM DUPLICATE 3"/>
    <property type="match status" value="1"/>
</dbReference>
<feature type="domain" description="DUF7605" evidence="4">
    <location>
        <begin position="756"/>
        <end position="913"/>
    </location>
</feature>
<reference evidence="5 6" key="1">
    <citation type="journal article" date="2024" name="IMA Fungus">
        <title>IMA Genome - F19 : A genome assembly and annotation guide to empower mycologists, including annotated draft genome sequences of Ceratocystis pirilliformis, Diaporthe australafricana, Fusarium ophioides, Paecilomyces lecythidis, and Sporothrix stenoceras.</title>
        <authorList>
            <person name="Aylward J."/>
            <person name="Wilson A.M."/>
            <person name="Visagie C.M."/>
            <person name="Spraker J."/>
            <person name="Barnes I."/>
            <person name="Buitendag C."/>
            <person name="Ceriani C."/>
            <person name="Del Mar Angel L."/>
            <person name="du Plessis D."/>
            <person name="Fuchs T."/>
            <person name="Gasser K."/>
            <person name="Kramer D."/>
            <person name="Li W."/>
            <person name="Munsamy K."/>
            <person name="Piso A."/>
            <person name="Price J.L."/>
            <person name="Sonnekus B."/>
            <person name="Thomas C."/>
            <person name="van der Nest A."/>
            <person name="van Dijk A."/>
            <person name="van Heerden A."/>
            <person name="van Vuuren N."/>
            <person name="Yilmaz N."/>
            <person name="Duong T.A."/>
            <person name="van der Merwe N.A."/>
            <person name="Wingfield M.J."/>
            <person name="Wingfield B.D."/>
        </authorList>
    </citation>
    <scope>NUCLEOTIDE SEQUENCE [LARGE SCALE GENOMIC DNA]</scope>
    <source>
        <strain evidence="5 6">CMW 18167</strain>
    </source>
</reference>
<dbReference type="InterPro" id="IPR045063">
    <property type="entry name" value="Dynamin_N"/>
</dbReference>
<dbReference type="PANTHER" id="PTHR36681:SF3">
    <property type="entry name" value="NUCLEAR GTPASE, GERMINAL CENTER-ASSOCIATED, TANDEM DUPLICATE 3"/>
    <property type="match status" value="1"/>
</dbReference>
<protein>
    <recommendedName>
        <fullName evidence="7">Nuclear GTPase SLIP-GC</fullName>
    </recommendedName>
</protein>
<evidence type="ECO:0000256" key="2">
    <source>
        <dbReference type="SAM" id="MobiDB-lite"/>
    </source>
</evidence>
<keyword evidence="6" id="KW-1185">Reference proteome</keyword>
<feature type="region of interest" description="Disordered" evidence="2">
    <location>
        <begin position="443"/>
        <end position="494"/>
    </location>
</feature>
<feature type="compositionally biased region" description="Basic and acidic residues" evidence="2">
    <location>
        <begin position="449"/>
        <end position="461"/>
    </location>
</feature>
<feature type="compositionally biased region" description="Polar residues" evidence="2">
    <location>
        <begin position="22"/>
        <end position="32"/>
    </location>
</feature>
<evidence type="ECO:0000259" key="4">
    <source>
        <dbReference type="Pfam" id="PF24564"/>
    </source>
</evidence>
<feature type="region of interest" description="Disordered" evidence="2">
    <location>
        <begin position="1"/>
        <end position="45"/>
    </location>
</feature>
<evidence type="ECO:0000259" key="3">
    <source>
        <dbReference type="Pfam" id="PF00350"/>
    </source>
</evidence>
<organism evidence="5 6">
    <name type="scientific">Paecilomyces lecythidis</name>
    <dbReference type="NCBI Taxonomy" id="3004212"/>
    <lineage>
        <taxon>Eukaryota</taxon>
        <taxon>Fungi</taxon>
        <taxon>Dikarya</taxon>
        <taxon>Ascomycota</taxon>
        <taxon>Pezizomycotina</taxon>
        <taxon>Eurotiomycetes</taxon>
        <taxon>Eurotiomycetidae</taxon>
        <taxon>Eurotiales</taxon>
        <taxon>Thermoascaceae</taxon>
        <taxon>Paecilomyces</taxon>
    </lineage>
</organism>
<dbReference type="Proteomes" id="UP001583193">
    <property type="component" value="Unassembled WGS sequence"/>
</dbReference>
<dbReference type="InterPro" id="IPR027417">
    <property type="entry name" value="P-loop_NTPase"/>
</dbReference>
<dbReference type="Pfam" id="PF24564">
    <property type="entry name" value="DUF7605"/>
    <property type="match status" value="1"/>
</dbReference>
<gene>
    <name evidence="5" type="ORF">Plec18167_001538</name>
</gene>
<evidence type="ECO:0000313" key="6">
    <source>
        <dbReference type="Proteomes" id="UP001583193"/>
    </source>
</evidence>
<sequence length="1041" mass="118115">MEASNPPQNQGSGDQEQSSDSHMNSSERQISQALHEESPENTQTSYSVEVLETAIAKGAKALELVLKVFDKYCASAEDDYGWKNNIAKVLNRTAKTKFIIGVIGTTGAGKSSLINALIDEERLVPTNCLRACTAVATEISYNDGESKYKARVEFIKREDWQRELRILFEDLTDSTGDVIRDTLPRDSEAATALDKIRAVYPSLTKEEILASSVEKLLNDPKLADTFGTTLVFEEENANKFYQRLKSYVDSKEKRRGRKKDAQKDEPEWWPLIRVVKIHVKANALSTGAVIVDLPGVQDSNSARAAVAEEYMKKCSAHWVVAPITRAVDDAVAKKLLGDNMKRQLAMDSALEMITFICTKTDDVSTIEAQESLNVQMTSLLEEYEAKAHACDSLKDELRQLEVIEESVTSELGLTYEKLVTWCELLEACRDGRETYAPMEFSSPLKRKRERGDSPDAKRAEIDNSEDELAMSEDGEVADADDVDKAPENVRPLSEVDISNKLHDLNGRRSELLIQKETLNNQIKEKQRALKDLTISEETIQGLINIQCIRARNIYAKDTIRRDFASGLKELDDEHLEEMDPENFDPEIQTRDYGKLARSLPVFCVSSRGYQKVSGRLRRDSLIPGFTDPADTGIPQLQKHCRLLADTARESFCINSLRSISQLFHSLNLWGLQKESTEVSEKKRVELETKFEDHCLTLRKSLRALIGELFGEQRDTFECLVFQRLERAAGFGSSKARAVVQSWNAPHDRARDPQISSGYRWNTYKAICRRLGVMKNLHGEHDWNQDLCDPMLIDLLPSWQIVFQSKLPEQLRQAAKRSEDIFQDFHNSLVDNGAIPIQARIILDRQSRNRSRSLSTLLLSEEESFKTLQRVVSREFTPAVAEAMKTTYEECNAQSGAGVLKRMRTIMERNIETSRDRIFEHTVEKAVKSSIEKLKAIQSEINDGIDIHLDDIQRDYYAAIVAPQLASFDQLQRTIKDEVTVIVKQVQDELDLDRILFQFPASFNRQDEFPNRGDIDTRSTMDVLNDSMKFEEEVSVKMEDTA</sequence>
<dbReference type="Pfam" id="PF00350">
    <property type="entry name" value="Dynamin_N"/>
    <property type="match status" value="1"/>
</dbReference>
<comment type="caution">
    <text evidence="5">The sequence shown here is derived from an EMBL/GenBank/DDBJ whole genome shotgun (WGS) entry which is preliminary data.</text>
</comment>
<proteinExistence type="predicted"/>
<feature type="coiled-coil region" evidence="1">
    <location>
        <begin position="366"/>
        <end position="410"/>
    </location>
</feature>
<evidence type="ECO:0008006" key="7">
    <source>
        <dbReference type="Google" id="ProtNLM"/>
    </source>
</evidence>
<name>A0ABR3Y9C9_9EURO</name>
<feature type="compositionally biased region" description="Acidic residues" evidence="2">
    <location>
        <begin position="462"/>
        <end position="481"/>
    </location>
</feature>
<dbReference type="SUPFAM" id="SSF52540">
    <property type="entry name" value="P-loop containing nucleoside triphosphate hydrolases"/>
    <property type="match status" value="1"/>
</dbReference>
<dbReference type="InterPro" id="IPR056024">
    <property type="entry name" value="DUF7605"/>
</dbReference>
<dbReference type="Gene3D" id="3.40.50.300">
    <property type="entry name" value="P-loop containing nucleotide triphosphate hydrolases"/>
    <property type="match status" value="1"/>
</dbReference>
<feature type="compositionally biased region" description="Low complexity" evidence="2">
    <location>
        <begin position="8"/>
        <end position="21"/>
    </location>
</feature>
<dbReference type="EMBL" id="JAVDPF010000003">
    <property type="protein sequence ID" value="KAL1884882.1"/>
    <property type="molecule type" value="Genomic_DNA"/>
</dbReference>